<evidence type="ECO:0000313" key="8">
    <source>
        <dbReference type="EMBL" id="ACZ49778.1"/>
    </source>
</evidence>
<accession>D4HPF9</accession>
<evidence type="ECO:0000256" key="5">
    <source>
        <dbReference type="ARBA" id="ARBA00022729"/>
    </source>
</evidence>
<feature type="non-terminal residue" evidence="8">
    <location>
        <position position="1"/>
    </location>
</feature>
<sequence>ASDGRNAAANDKASGVNGCCSNPACHVDHAELCRRRR</sequence>
<dbReference type="Pfam" id="PF07365">
    <property type="entry name" value="Toxin_8"/>
    <property type="match status" value="1"/>
</dbReference>
<keyword evidence="4 7" id="KW-0800">Toxin</keyword>
<comment type="similarity">
    <text evidence="2 7">Belongs to the conotoxin A superfamily.</text>
</comment>
<reference evidence="8" key="1">
    <citation type="journal article" date="2010" name="J. Mol. Evol.">
        <title>Evolution of conus peptide genes: duplication and positive selection in the A-Superfamily.</title>
        <authorList>
            <person name="Puillandre N."/>
            <person name="Watkins M."/>
            <person name="Olivera B.M."/>
        </authorList>
    </citation>
    <scope>NUCLEOTIDE SEQUENCE</scope>
    <source>
        <strain evidence="8">Mn1.6</strain>
    </source>
</reference>
<evidence type="ECO:0000256" key="3">
    <source>
        <dbReference type="ARBA" id="ARBA00022525"/>
    </source>
</evidence>
<protein>
    <recommendedName>
        <fullName evidence="7">Alpha-conotoxin-like</fullName>
    </recommendedName>
</protein>
<evidence type="ECO:0000256" key="1">
    <source>
        <dbReference type="ARBA" id="ARBA00004613"/>
    </source>
</evidence>
<proteinExistence type="inferred from homology"/>
<dbReference type="GO" id="GO:0030550">
    <property type="term" value="F:acetylcholine receptor inhibitor activity"/>
    <property type="evidence" value="ECO:0007669"/>
    <property type="project" value="UniProtKB-KW"/>
</dbReference>
<dbReference type="InterPro" id="IPR009958">
    <property type="entry name" value="Conotoxin_a-typ"/>
</dbReference>
<dbReference type="AlphaFoldDB" id="D4HPF9"/>
<dbReference type="InterPro" id="IPR018072">
    <property type="entry name" value="Conotoxin_a-typ_CS"/>
</dbReference>
<dbReference type="PROSITE" id="PS60014">
    <property type="entry name" value="ALPHA_CONOTOXIN"/>
    <property type="match status" value="1"/>
</dbReference>
<comment type="function">
    <text evidence="7">Alpha-conotoxins act on postsynaptic membranes, they bind to the nicotinic acetylcholine receptors (nAChR) and thus inhibit them.</text>
</comment>
<keyword evidence="3" id="KW-0964">Secreted</keyword>
<keyword evidence="6" id="KW-1015">Disulfide bond</keyword>
<keyword evidence="7" id="KW-0008">Acetylcholine receptor inhibiting toxin</keyword>
<dbReference type="GO" id="GO:0090729">
    <property type="term" value="F:toxin activity"/>
    <property type="evidence" value="ECO:0007669"/>
    <property type="project" value="UniProtKB-KW"/>
</dbReference>
<organism evidence="8">
    <name type="scientific">Conus monachus</name>
    <name type="common">Cone snail</name>
    <dbReference type="NCBI Taxonomy" id="89446"/>
    <lineage>
        <taxon>Eukaryota</taxon>
        <taxon>Metazoa</taxon>
        <taxon>Spiralia</taxon>
        <taxon>Lophotrochozoa</taxon>
        <taxon>Mollusca</taxon>
        <taxon>Gastropoda</taxon>
        <taxon>Caenogastropoda</taxon>
        <taxon>Neogastropoda</taxon>
        <taxon>Conoidea</taxon>
        <taxon>Conidae</taxon>
        <taxon>Conus</taxon>
        <taxon>Pionoconus</taxon>
    </lineage>
</organism>
<evidence type="ECO:0000256" key="7">
    <source>
        <dbReference type="RuleBase" id="RU004345"/>
    </source>
</evidence>
<evidence type="ECO:0000256" key="6">
    <source>
        <dbReference type="ARBA" id="ARBA00023157"/>
    </source>
</evidence>
<dbReference type="GO" id="GO:0035792">
    <property type="term" value="C:host cell postsynaptic membrane"/>
    <property type="evidence" value="ECO:0007669"/>
    <property type="project" value="UniProtKB-KW"/>
</dbReference>
<keyword evidence="5" id="KW-0732">Signal</keyword>
<keyword evidence="7" id="KW-0528">Neurotoxin</keyword>
<name>D4HPF9_CONMN</name>
<comment type="subcellular location">
    <subcellularLocation>
        <location evidence="1 7">Secreted</location>
    </subcellularLocation>
</comment>
<dbReference type="GO" id="GO:0005576">
    <property type="term" value="C:extracellular region"/>
    <property type="evidence" value="ECO:0007669"/>
    <property type="project" value="UniProtKB-SubCell"/>
</dbReference>
<evidence type="ECO:0000256" key="2">
    <source>
        <dbReference type="ARBA" id="ARBA00006077"/>
    </source>
</evidence>
<dbReference type="EMBL" id="FJ868092">
    <property type="protein sequence ID" value="ACZ49778.1"/>
    <property type="molecule type" value="Genomic_DNA"/>
</dbReference>
<keyword evidence="7" id="KW-0629">Postsynaptic neurotoxin</keyword>
<evidence type="ECO:0000256" key="4">
    <source>
        <dbReference type="ARBA" id="ARBA00022656"/>
    </source>
</evidence>